<dbReference type="SUPFAM" id="SSF53738">
    <property type="entry name" value="Phosphoglucomutase, first 3 domains"/>
    <property type="match status" value="3"/>
</dbReference>
<evidence type="ECO:0000256" key="8">
    <source>
        <dbReference type="ARBA" id="ARBA00022842"/>
    </source>
</evidence>
<dbReference type="InterPro" id="IPR005844">
    <property type="entry name" value="A-D-PHexomutase_a/b/a-I"/>
</dbReference>
<keyword evidence="15" id="KW-1185">Reference proteome</keyword>
<evidence type="ECO:0000256" key="1">
    <source>
        <dbReference type="ARBA" id="ARBA00000586"/>
    </source>
</evidence>
<keyword evidence="8" id="KW-0460">Magnesium</keyword>
<feature type="domain" description="Alpha-D-phosphohexomutase alpha/beta/alpha" evidence="12">
    <location>
        <begin position="299"/>
        <end position="394"/>
    </location>
</feature>
<dbReference type="Pfam" id="PF00408">
    <property type="entry name" value="PGM_PMM_IV"/>
    <property type="match status" value="1"/>
</dbReference>
<sequence>MLGYAAQRRALLLDCKGFTILIEDAVHRRPLRRIRSRISEVQDAHQETLALLRGLQPTRAPLRSSTVPPVLIEAQESASASAALDDSPSPTSALSASSIEVAEIDLPESLDPCSEPLEEATAAAATPAQSPLEALAAGLESYGNPLAEIPAEVFRANDIRGLVADQLTSEAMHAIGQAIGSEALERGDRDLMIGHDCRTTSPALAAALMDGIRSAGADVTDLGLVPTPLVYFACCQPTVSSGAMVTASHNPSDYNGVKVVLHGASAQSDELQGLRQRILVGAVATGRGGYQTADIIPSYCDYIERDVALARSLKVVIDCGNATASKVAPMLYRALGSDVIELNCDLESGLPERRSDPAAPEYTRDLGDLVVNQEADLGLAFDSDGDRLGVVDSLGRFIAADRVLMLLAADVLSRHPGTDVIFDVKCSRHLADEIRHAGGRPIMWRCGHASLKAKLRESTALIAGELSGHFVYRERWFGFDDAIYAGVRLLEVLSLDPRPSSEIFGALPGGLATPELALPLAEGEPARIMRAVMQLASRLEGVDVIRIDGLRAEFDHGFGVVRASNTEPKLTFRFEGDDAEALEKIQALFRRLMEKAARGLTMPF</sequence>
<evidence type="ECO:0000256" key="6">
    <source>
        <dbReference type="ARBA" id="ARBA00022553"/>
    </source>
</evidence>
<evidence type="ECO:0000256" key="2">
    <source>
        <dbReference type="ARBA" id="ARBA00001946"/>
    </source>
</evidence>
<dbReference type="CDD" id="cd03089">
    <property type="entry name" value="PMM_PGM"/>
    <property type="match status" value="1"/>
</dbReference>
<evidence type="ECO:0000256" key="9">
    <source>
        <dbReference type="ARBA" id="ARBA00023235"/>
    </source>
</evidence>
<dbReference type="InterPro" id="IPR005845">
    <property type="entry name" value="A-D-PHexomutase_a/b/a-II"/>
</dbReference>
<keyword evidence="9" id="KW-0413">Isomerase</keyword>
<evidence type="ECO:0000259" key="10">
    <source>
        <dbReference type="Pfam" id="PF00408"/>
    </source>
</evidence>
<dbReference type="Proteomes" id="UP000232638">
    <property type="component" value="Chromosome"/>
</dbReference>
<dbReference type="EC" id="5.4.2.8" evidence="5"/>
<dbReference type="SUPFAM" id="SSF55957">
    <property type="entry name" value="Phosphoglucomutase, C-terminal domain"/>
    <property type="match status" value="1"/>
</dbReference>
<reference evidence="14" key="1">
    <citation type="submission" date="2017-03" db="EMBL/GenBank/DDBJ databases">
        <title>Complete genome sequence of Candidatus 'Thiodictyon syntrophicum' sp. nov. strain Cad16T, a photolithoautotroph purple sulfur bacterium isolated from an alpine meromictic lake.</title>
        <authorList>
            <person name="Luedin S.M."/>
            <person name="Pothier J.F."/>
            <person name="Danza F."/>
            <person name="Storelli N."/>
            <person name="Wittwer M."/>
            <person name="Tonolla M."/>
        </authorList>
    </citation>
    <scope>NUCLEOTIDE SEQUENCE [LARGE SCALE GENOMIC DNA]</scope>
    <source>
        <strain evidence="14">Cad16T</strain>
    </source>
</reference>
<dbReference type="InterPro" id="IPR016055">
    <property type="entry name" value="A-D-PHexomutase_a/b/a-I/II/III"/>
</dbReference>
<proteinExistence type="inferred from homology"/>
<evidence type="ECO:0000256" key="5">
    <source>
        <dbReference type="ARBA" id="ARBA00012730"/>
    </source>
</evidence>
<dbReference type="KEGG" id="tsy:THSYN_20560"/>
<dbReference type="GO" id="GO:0005975">
    <property type="term" value="P:carbohydrate metabolic process"/>
    <property type="evidence" value="ECO:0007669"/>
    <property type="project" value="InterPro"/>
</dbReference>
<name>A0A2K8UH04_9GAMM</name>
<dbReference type="EMBL" id="CP020370">
    <property type="protein sequence ID" value="AUB84864.1"/>
    <property type="molecule type" value="Genomic_DNA"/>
</dbReference>
<evidence type="ECO:0000259" key="11">
    <source>
        <dbReference type="Pfam" id="PF02878"/>
    </source>
</evidence>
<dbReference type="GO" id="GO:0046872">
    <property type="term" value="F:metal ion binding"/>
    <property type="evidence" value="ECO:0007669"/>
    <property type="project" value="UniProtKB-KW"/>
</dbReference>
<evidence type="ECO:0000256" key="4">
    <source>
        <dbReference type="ARBA" id="ARBA00010231"/>
    </source>
</evidence>
<evidence type="ECO:0000259" key="13">
    <source>
        <dbReference type="Pfam" id="PF02880"/>
    </source>
</evidence>
<feature type="domain" description="Alpha-D-phosphohexomutase alpha/beta/alpha" evidence="11">
    <location>
        <begin position="153"/>
        <end position="278"/>
    </location>
</feature>
<dbReference type="PANTHER" id="PTHR43771:SF2">
    <property type="entry name" value="PHOSPHOMANNOMUTASE_PHOSPHOGLUCOMUTASE"/>
    <property type="match status" value="1"/>
</dbReference>
<comment type="similarity">
    <text evidence="4">Belongs to the phosphohexose mutase family.</text>
</comment>
<evidence type="ECO:0000256" key="3">
    <source>
        <dbReference type="ARBA" id="ARBA00004699"/>
    </source>
</evidence>
<evidence type="ECO:0000313" key="15">
    <source>
        <dbReference type="Proteomes" id="UP000232638"/>
    </source>
</evidence>
<dbReference type="InterPro" id="IPR005846">
    <property type="entry name" value="A-D-PHexomutase_a/b/a-III"/>
</dbReference>
<comment type="cofactor">
    <cofactor evidence="2">
        <name>Mg(2+)</name>
        <dbReference type="ChEBI" id="CHEBI:18420"/>
    </cofactor>
</comment>
<dbReference type="AlphaFoldDB" id="A0A2K8UH04"/>
<dbReference type="OrthoDB" id="9803322at2"/>
<accession>A0A2K8UH04</accession>
<dbReference type="Gene3D" id="3.40.120.10">
    <property type="entry name" value="Alpha-D-Glucose-1,6-Bisphosphate, subunit A, domain 3"/>
    <property type="match status" value="3"/>
</dbReference>
<comment type="pathway">
    <text evidence="3">Nucleotide-sugar biosynthesis; GDP-alpha-D-mannose biosynthesis; alpha-D-mannose 1-phosphate from D-fructose 6-phosphate: step 2/2.</text>
</comment>
<dbReference type="Pfam" id="PF02879">
    <property type="entry name" value="PGM_PMM_II"/>
    <property type="match status" value="1"/>
</dbReference>
<evidence type="ECO:0000313" key="14">
    <source>
        <dbReference type="EMBL" id="AUB84864.1"/>
    </source>
</evidence>
<dbReference type="Pfam" id="PF02880">
    <property type="entry name" value="PGM_PMM_III"/>
    <property type="match status" value="1"/>
</dbReference>
<dbReference type="PRINTS" id="PR00509">
    <property type="entry name" value="PGMPMM"/>
</dbReference>
<organism evidence="14 15">
    <name type="scientific">Candidatus Thiodictyon syntrophicum</name>
    <dbReference type="NCBI Taxonomy" id="1166950"/>
    <lineage>
        <taxon>Bacteria</taxon>
        <taxon>Pseudomonadati</taxon>
        <taxon>Pseudomonadota</taxon>
        <taxon>Gammaproteobacteria</taxon>
        <taxon>Chromatiales</taxon>
        <taxon>Chromatiaceae</taxon>
        <taxon>Thiodictyon</taxon>
    </lineage>
</organism>
<keyword evidence="7" id="KW-0479">Metal-binding</keyword>
<dbReference type="GO" id="GO:0004615">
    <property type="term" value="F:phosphomannomutase activity"/>
    <property type="evidence" value="ECO:0007669"/>
    <property type="project" value="UniProtKB-EC"/>
</dbReference>
<keyword evidence="6" id="KW-0597">Phosphoprotein</keyword>
<dbReference type="Gene3D" id="3.30.310.50">
    <property type="entry name" value="Alpha-D-phosphohexomutase, C-terminal domain"/>
    <property type="match status" value="1"/>
</dbReference>
<evidence type="ECO:0000256" key="7">
    <source>
        <dbReference type="ARBA" id="ARBA00022723"/>
    </source>
</evidence>
<dbReference type="Pfam" id="PF02878">
    <property type="entry name" value="PGM_PMM_I"/>
    <property type="match status" value="1"/>
</dbReference>
<comment type="catalytic activity">
    <reaction evidence="1">
        <text>alpha-D-mannose 1-phosphate = D-mannose 6-phosphate</text>
        <dbReference type="Rhea" id="RHEA:11140"/>
        <dbReference type="ChEBI" id="CHEBI:58409"/>
        <dbReference type="ChEBI" id="CHEBI:58735"/>
        <dbReference type="EC" id="5.4.2.8"/>
    </reaction>
</comment>
<evidence type="ECO:0000259" key="12">
    <source>
        <dbReference type="Pfam" id="PF02879"/>
    </source>
</evidence>
<protein>
    <recommendedName>
        <fullName evidence="5">phosphomannomutase</fullName>
        <ecNumber evidence="5">5.4.2.8</ecNumber>
    </recommendedName>
</protein>
<dbReference type="PANTHER" id="PTHR43771">
    <property type="entry name" value="PHOSPHOMANNOMUTASE"/>
    <property type="match status" value="1"/>
</dbReference>
<dbReference type="InterPro" id="IPR005841">
    <property type="entry name" value="Alpha-D-phosphohexomutase_SF"/>
</dbReference>
<dbReference type="InterPro" id="IPR005843">
    <property type="entry name" value="A-D-PHexomutase_C"/>
</dbReference>
<gene>
    <name evidence="14" type="ORF">THSYN_20560</name>
</gene>
<dbReference type="InterPro" id="IPR036900">
    <property type="entry name" value="A-D-PHexomutase_C_sf"/>
</dbReference>
<feature type="domain" description="Alpha-D-phosphohexomutase alpha/beta/alpha" evidence="13">
    <location>
        <begin position="401"/>
        <end position="506"/>
    </location>
</feature>
<feature type="domain" description="Alpha-D-phosphohexomutase C-terminal" evidence="10">
    <location>
        <begin position="532"/>
        <end position="590"/>
    </location>
</feature>